<accession>A0A6C0C9D9</accession>
<organism evidence="1">
    <name type="scientific">viral metagenome</name>
    <dbReference type="NCBI Taxonomy" id="1070528"/>
    <lineage>
        <taxon>unclassified sequences</taxon>
        <taxon>metagenomes</taxon>
        <taxon>organismal metagenomes</taxon>
    </lineage>
</organism>
<evidence type="ECO:0000313" key="1">
    <source>
        <dbReference type="EMBL" id="QHT01188.1"/>
    </source>
</evidence>
<reference evidence="1" key="1">
    <citation type="journal article" date="2020" name="Nature">
        <title>Giant virus diversity and host interactions through global metagenomics.</title>
        <authorList>
            <person name="Schulz F."/>
            <person name="Roux S."/>
            <person name="Paez-Espino D."/>
            <person name="Jungbluth S."/>
            <person name="Walsh D.A."/>
            <person name="Denef V.J."/>
            <person name="McMahon K.D."/>
            <person name="Konstantinidis K.T."/>
            <person name="Eloe-Fadrosh E.A."/>
            <person name="Kyrpides N.C."/>
            <person name="Woyke T."/>
        </authorList>
    </citation>
    <scope>NUCLEOTIDE SEQUENCE</scope>
    <source>
        <strain evidence="1">GVMAG-M-3300020192-26</strain>
    </source>
</reference>
<sequence>MLTNLKKLYLDNCEDINKSKLKLPNLVKFVQDE</sequence>
<dbReference type="AlphaFoldDB" id="A0A6C0C9D9"/>
<proteinExistence type="predicted"/>
<name>A0A6C0C9D9_9ZZZZ</name>
<protein>
    <submittedName>
        <fullName evidence="1">Uncharacterized protein</fullName>
    </submittedName>
</protein>
<dbReference type="EMBL" id="MN739365">
    <property type="protein sequence ID" value="QHT01188.1"/>
    <property type="molecule type" value="Genomic_DNA"/>
</dbReference>